<protein>
    <submittedName>
        <fullName evidence="4">A27L fusion protein</fullName>
    </submittedName>
</protein>
<keyword evidence="2" id="KW-0946">Virion</keyword>
<name>A0A0G3VRQ0_SWPV</name>
<dbReference type="KEGG" id="vg:932486"/>
<keyword evidence="3" id="KW-0175">Coiled coil</keyword>
<evidence type="ECO:0000256" key="1">
    <source>
        <dbReference type="ARBA" id="ARBA00004328"/>
    </source>
</evidence>
<dbReference type="InterPro" id="IPR003436">
    <property type="entry name" value="Chordopox_Fusion/A27"/>
</dbReference>
<comment type="subcellular location">
    <subcellularLocation>
        <location evidence="1">Virion</location>
    </subcellularLocation>
</comment>
<reference evidence="4" key="1">
    <citation type="submission" date="2015-01" db="EMBL/GenBank/DDBJ databases">
        <title>Characterization of swinepox viruses.</title>
        <authorList>
            <person name="Ramakrishnan M.A."/>
            <person name="Mageswari R."/>
            <person name="Gupta N."/>
            <person name="Venkatesan G."/>
            <person name="Chandra Sekar S."/>
            <person name="Minhas S.K."/>
            <person name="Pandey A.B."/>
        </authorList>
    </citation>
    <scope>NUCLEOTIDE SEQUENCE</scope>
    <source>
        <strain evidence="4">VSP33-426-scab/2011</strain>
    </source>
</reference>
<dbReference type="OrthoDB" id="25495at10239"/>
<dbReference type="GO" id="GO:0019031">
    <property type="term" value="C:viral envelope"/>
    <property type="evidence" value="ECO:0007669"/>
    <property type="project" value="InterPro"/>
</dbReference>
<evidence type="ECO:0000256" key="3">
    <source>
        <dbReference type="SAM" id="Coils"/>
    </source>
</evidence>
<dbReference type="GO" id="GO:0019064">
    <property type="term" value="P:fusion of virus membrane with host plasma membrane"/>
    <property type="evidence" value="ECO:0007669"/>
    <property type="project" value="InterPro"/>
</dbReference>
<accession>A0A0G3VRQ0</accession>
<dbReference type="PRINTS" id="PR01847">
    <property type="entry name" value="VIRALFUSION"/>
</dbReference>
<feature type="coiled-coil region" evidence="3">
    <location>
        <begin position="107"/>
        <end position="134"/>
    </location>
</feature>
<evidence type="ECO:0000256" key="2">
    <source>
        <dbReference type="ARBA" id="ARBA00022844"/>
    </source>
</evidence>
<proteinExistence type="predicted"/>
<feature type="non-terminal residue" evidence="4">
    <location>
        <position position="149"/>
    </location>
</feature>
<gene>
    <name evidence="4" type="primary">ORF114</name>
</gene>
<evidence type="ECO:0000313" key="4">
    <source>
        <dbReference type="EMBL" id="AKL87997.1"/>
    </source>
</evidence>
<organism evidence="4">
    <name type="scientific">Swinepox virus</name>
    <name type="common">SWPV</name>
    <dbReference type="NCBI Taxonomy" id="10276"/>
    <lineage>
        <taxon>Viruses</taxon>
        <taxon>Varidnaviria</taxon>
        <taxon>Bamfordvirae</taxon>
        <taxon>Nucleocytoviricota</taxon>
        <taxon>Pokkesviricetes</taxon>
        <taxon>Chitovirales</taxon>
        <taxon>Poxviridae</taxon>
        <taxon>Chordopoxvirinae</taxon>
        <taxon>Suipoxvirus</taxon>
        <taxon>Suipoxvirus swinepox</taxon>
    </lineage>
</organism>
<organismHost>
    <name type="scientific">Sus scrofa</name>
    <name type="common">Pig</name>
    <dbReference type="NCBI Taxonomy" id="9823"/>
</organismHost>
<dbReference type="EMBL" id="KP399776">
    <property type="protein sequence ID" value="AKL87997.1"/>
    <property type="molecule type" value="Genomic_DNA"/>
</dbReference>
<dbReference type="Pfam" id="PF02346">
    <property type="entry name" value="Vac_Fusion"/>
    <property type="match status" value="1"/>
</dbReference>
<sequence length="149" mass="17955">MENNKIIYPGDEEEVIDRVEYRDVASYKDDDFPYRDERKDDPDLLITVRNEIKKIIKDKYPTFPIHELDISDILKDSFIHHDEMRIKDFILRLLVLEKIFQLSISNYKTLENSMKRVENHLETIRRNMITLTKKIDVQTGRIYFNGFTL</sequence>